<evidence type="ECO:0000313" key="1">
    <source>
        <dbReference type="EMBL" id="AHG81895.1"/>
    </source>
</evidence>
<reference evidence="1 2" key="1">
    <citation type="journal article" date="2014" name="Genome Announc.">
        <title>Complete Closed Genome Sequences of Three Bibersteinia trehalosi Nasopharyngeal Isolates from Cattle with Shipping Fever.</title>
        <authorList>
            <person name="Harhay G.P."/>
            <person name="McVey D.S."/>
            <person name="Koren S."/>
            <person name="Phillippy A.M."/>
            <person name="Bono J."/>
            <person name="Harhay D.M."/>
            <person name="Clawson M.L."/>
            <person name="Heaton M.P."/>
            <person name="Chitko-McKown C.G."/>
            <person name="Korlach J."/>
            <person name="Smith T.P."/>
        </authorList>
    </citation>
    <scope>NUCLEOTIDE SEQUENCE [LARGE SCALE GENOMIC DNA]</scope>
    <source>
        <strain evidence="1 2">USDA-ARS-USMARC-188</strain>
    </source>
</reference>
<protein>
    <submittedName>
        <fullName evidence="1">Uncharacterized protein</fullName>
    </submittedName>
</protein>
<evidence type="ECO:0000313" key="2">
    <source>
        <dbReference type="Proteomes" id="UP000019091"/>
    </source>
</evidence>
<dbReference type="AlphaFoldDB" id="A0A4V7IA35"/>
<dbReference type="EMBL" id="CP006954">
    <property type="protein sequence ID" value="AHG81895.1"/>
    <property type="molecule type" value="Genomic_DNA"/>
</dbReference>
<name>A0A4V7IA35_BIBTR</name>
<organism evidence="1 2">
    <name type="scientific">Bibersteinia trehalosi USDA-ARS-USMARC-188</name>
    <dbReference type="NCBI Taxonomy" id="1263829"/>
    <lineage>
        <taxon>Bacteria</taxon>
        <taxon>Pseudomonadati</taxon>
        <taxon>Pseudomonadota</taxon>
        <taxon>Gammaproteobacteria</taxon>
        <taxon>Pasteurellales</taxon>
        <taxon>Pasteurellaceae</taxon>
        <taxon>Bibersteinia</taxon>
    </lineage>
</organism>
<accession>A0A4V7IA35</accession>
<proteinExistence type="predicted"/>
<sequence>MFKCCFFVQFCETDHILWSFNPLFIPFSSKIPFYSVK</sequence>
<gene>
    <name evidence="1" type="ORF">F542_11770</name>
</gene>
<dbReference type="KEGG" id="btre:F542_11770"/>
<dbReference type="Proteomes" id="UP000019091">
    <property type="component" value="Chromosome"/>
</dbReference>